<evidence type="ECO:0000313" key="8">
    <source>
        <dbReference type="EMBL" id="MBR0670154.1"/>
    </source>
</evidence>
<dbReference type="EMBL" id="JAAEDM010000005">
    <property type="protein sequence ID" value="MBR0670154.1"/>
    <property type="molecule type" value="Genomic_DNA"/>
</dbReference>
<keyword evidence="6 7" id="KW-0472">Membrane</keyword>
<dbReference type="PANTHER" id="PTHR30250">
    <property type="entry name" value="PST FAMILY PREDICTED COLANIC ACID TRANSPORTER"/>
    <property type="match status" value="1"/>
</dbReference>
<reference evidence="8" key="1">
    <citation type="submission" date="2020-01" db="EMBL/GenBank/DDBJ databases">
        <authorList>
            <person name="Rat A."/>
        </authorList>
    </citation>
    <scope>NUCLEOTIDE SEQUENCE</scope>
    <source>
        <strain evidence="8">LMG 31231</strain>
    </source>
</reference>
<reference evidence="8" key="2">
    <citation type="journal article" date="2021" name="Syst. Appl. Microbiol.">
        <title>Roseomonas hellenica sp. nov., isolated from roots of wild-growing Alkanna tinctoria.</title>
        <authorList>
            <person name="Rat A."/>
            <person name="Naranjo H.D."/>
            <person name="Lebbe L."/>
            <person name="Cnockaert M."/>
            <person name="Krigas N."/>
            <person name="Grigoriadou K."/>
            <person name="Maloupa E."/>
            <person name="Willems A."/>
        </authorList>
    </citation>
    <scope>NUCLEOTIDE SEQUENCE</scope>
    <source>
        <strain evidence="8">LMG 31231</strain>
    </source>
</reference>
<dbReference type="InterPro" id="IPR050833">
    <property type="entry name" value="Poly_Biosynth_Transport"/>
</dbReference>
<feature type="transmembrane region" description="Helical" evidence="7">
    <location>
        <begin position="377"/>
        <end position="396"/>
    </location>
</feature>
<feature type="transmembrane region" description="Helical" evidence="7">
    <location>
        <begin position="39"/>
        <end position="64"/>
    </location>
</feature>
<feature type="transmembrane region" description="Helical" evidence="7">
    <location>
        <begin position="408"/>
        <end position="436"/>
    </location>
</feature>
<feature type="transmembrane region" description="Helical" evidence="7">
    <location>
        <begin position="442"/>
        <end position="466"/>
    </location>
</feature>
<keyword evidence="9" id="KW-1185">Reference proteome</keyword>
<evidence type="ECO:0000313" key="9">
    <source>
        <dbReference type="Proteomes" id="UP001138751"/>
    </source>
</evidence>
<feature type="transmembrane region" description="Helical" evidence="7">
    <location>
        <begin position="76"/>
        <end position="96"/>
    </location>
</feature>
<evidence type="ECO:0000256" key="4">
    <source>
        <dbReference type="ARBA" id="ARBA00022692"/>
    </source>
</evidence>
<feature type="transmembrane region" description="Helical" evidence="7">
    <location>
        <begin position="321"/>
        <end position="339"/>
    </location>
</feature>
<organism evidence="8 9">
    <name type="scientific">Neoroseomonas soli</name>
    <dbReference type="NCBI Taxonomy" id="1081025"/>
    <lineage>
        <taxon>Bacteria</taxon>
        <taxon>Pseudomonadati</taxon>
        <taxon>Pseudomonadota</taxon>
        <taxon>Alphaproteobacteria</taxon>
        <taxon>Acetobacterales</taxon>
        <taxon>Acetobacteraceae</taxon>
        <taxon>Neoroseomonas</taxon>
    </lineage>
</organism>
<evidence type="ECO:0000256" key="5">
    <source>
        <dbReference type="ARBA" id="ARBA00022989"/>
    </source>
</evidence>
<keyword evidence="5 7" id="KW-1133">Transmembrane helix</keyword>
<proteinExistence type="inferred from homology"/>
<feature type="transmembrane region" description="Helical" evidence="7">
    <location>
        <begin position="108"/>
        <end position="128"/>
    </location>
</feature>
<keyword evidence="3" id="KW-1003">Cell membrane</keyword>
<feature type="transmembrane region" description="Helical" evidence="7">
    <location>
        <begin position="199"/>
        <end position="220"/>
    </location>
</feature>
<sequence length="480" mass="50337">MTGLRRSLLFSVLDRYGVYAFGLVGTVIAARLLTPADFGVFAVGASIVMLIDVMRDFGAGTYLVQVEEARRDVVRAAYTVSLLISLACAAALAAAAGPIARFYGEPGLAHVLLVLAGTFLTNPLSTAATAMLRRDMAFDVLAAISLAGAAVHLVVLVSLATLGHGYMAMAWAALASGLTRGAAANLARPMPWAFVPGLAGWRAVLAFGGWSTATAVVNVIHDALPQLMIGRILGAAPVGLFGRAQMVCQLPDKLVVSAVHPVVLPALAEHARGGGSLKEAFLLGIRHMTAVQWPALLCLALLADPVVHLLLGPQWSTVPHLVRIMAVGMLWLFPAFLTYPTLVTLGRIRDTLTLSLITIPPSLLLILLASFHSIEAVAATTWVTAPLQVLVALSFIRRHLTIGWGEIARAVCPGAVIALCTAAGPSLVVALGGFHLDISMPAMAIAIALAACGWLVGLHVSGHPLLAELLGLRRRLTRWA</sequence>
<feature type="transmembrane region" description="Helical" evidence="7">
    <location>
        <begin position="295"/>
        <end position="315"/>
    </location>
</feature>
<gene>
    <name evidence="8" type="ORF">GXW76_03120</name>
</gene>
<evidence type="ECO:0000256" key="3">
    <source>
        <dbReference type="ARBA" id="ARBA00022475"/>
    </source>
</evidence>
<comment type="similarity">
    <text evidence="2">Belongs to the polysaccharide synthase family.</text>
</comment>
<evidence type="ECO:0000256" key="2">
    <source>
        <dbReference type="ARBA" id="ARBA00007430"/>
    </source>
</evidence>
<feature type="transmembrane region" description="Helical" evidence="7">
    <location>
        <begin position="12"/>
        <end position="33"/>
    </location>
</feature>
<protein>
    <submittedName>
        <fullName evidence="8">Oligosaccharide flippase family protein</fullName>
    </submittedName>
</protein>
<dbReference type="RefSeq" id="WP_211860530.1">
    <property type="nucleotide sequence ID" value="NZ_JAAEDM010000005.1"/>
</dbReference>
<evidence type="ECO:0000256" key="1">
    <source>
        <dbReference type="ARBA" id="ARBA00004651"/>
    </source>
</evidence>
<name>A0A9X9WSM5_9PROT</name>
<dbReference type="Pfam" id="PF13440">
    <property type="entry name" value="Polysacc_synt_3"/>
    <property type="match status" value="1"/>
</dbReference>
<dbReference type="PANTHER" id="PTHR30250:SF10">
    <property type="entry name" value="LIPOPOLYSACCHARIDE BIOSYNTHESIS PROTEIN WZXC"/>
    <property type="match status" value="1"/>
</dbReference>
<dbReference type="AlphaFoldDB" id="A0A9X9WSM5"/>
<evidence type="ECO:0000256" key="6">
    <source>
        <dbReference type="ARBA" id="ARBA00023136"/>
    </source>
</evidence>
<comment type="caution">
    <text evidence="8">The sequence shown here is derived from an EMBL/GenBank/DDBJ whole genome shotgun (WGS) entry which is preliminary data.</text>
</comment>
<dbReference type="GO" id="GO:0005886">
    <property type="term" value="C:plasma membrane"/>
    <property type="evidence" value="ECO:0007669"/>
    <property type="project" value="UniProtKB-SubCell"/>
</dbReference>
<dbReference type="Proteomes" id="UP001138751">
    <property type="component" value="Unassembled WGS sequence"/>
</dbReference>
<evidence type="ECO:0000256" key="7">
    <source>
        <dbReference type="SAM" id="Phobius"/>
    </source>
</evidence>
<feature type="transmembrane region" description="Helical" evidence="7">
    <location>
        <begin position="351"/>
        <end position="371"/>
    </location>
</feature>
<keyword evidence="4 7" id="KW-0812">Transmembrane</keyword>
<accession>A0A9X9WSM5</accession>
<feature type="transmembrane region" description="Helical" evidence="7">
    <location>
        <begin position="140"/>
        <end position="162"/>
    </location>
</feature>
<comment type="subcellular location">
    <subcellularLocation>
        <location evidence="1">Cell membrane</location>
        <topology evidence="1">Multi-pass membrane protein</topology>
    </subcellularLocation>
</comment>